<organism evidence="1 2">
    <name type="scientific">Rhodococcus wratislaviensis</name>
    <name type="common">Tsukamurella wratislaviensis</name>
    <dbReference type="NCBI Taxonomy" id="44752"/>
    <lineage>
        <taxon>Bacteria</taxon>
        <taxon>Bacillati</taxon>
        <taxon>Actinomycetota</taxon>
        <taxon>Actinomycetes</taxon>
        <taxon>Mycobacteriales</taxon>
        <taxon>Nocardiaceae</taxon>
        <taxon>Rhodococcus</taxon>
    </lineage>
</organism>
<accession>A0A402BZ36</accession>
<name>A0A402BZ36_RHOWR</name>
<keyword evidence="2" id="KW-1185">Reference proteome</keyword>
<gene>
    <name evidence="1" type="ORF">Rhow_001975</name>
</gene>
<comment type="caution">
    <text evidence="1">The sequence shown here is derived from an EMBL/GenBank/DDBJ whole genome shotgun (WGS) entry which is preliminary data.</text>
</comment>
<proteinExistence type="predicted"/>
<dbReference type="AlphaFoldDB" id="A0A402BZ36"/>
<evidence type="ECO:0000313" key="1">
    <source>
        <dbReference type="EMBL" id="GCE36609.1"/>
    </source>
</evidence>
<evidence type="ECO:0000313" key="2">
    <source>
        <dbReference type="Proteomes" id="UP000287519"/>
    </source>
</evidence>
<sequence length="45" mass="4717">MALLAELIRPRESSLARLSGGRLVISIQNPRRGDGKSPSTGIAAT</sequence>
<reference evidence="1 2" key="1">
    <citation type="submission" date="2018-11" db="EMBL/GenBank/DDBJ databases">
        <title>Microbial catabolism of amino acid.</title>
        <authorList>
            <person name="Hibi M."/>
            <person name="Ogawa J."/>
        </authorList>
    </citation>
    <scope>NUCLEOTIDE SEQUENCE [LARGE SCALE GENOMIC DNA]</scope>
    <source>
        <strain evidence="1 2">C31-06</strain>
    </source>
</reference>
<dbReference type="EMBL" id="BHYM01000002">
    <property type="protein sequence ID" value="GCE36609.1"/>
    <property type="molecule type" value="Genomic_DNA"/>
</dbReference>
<protein>
    <submittedName>
        <fullName evidence="1">Uncharacterized protein</fullName>
    </submittedName>
</protein>
<dbReference type="Proteomes" id="UP000287519">
    <property type="component" value="Unassembled WGS sequence"/>
</dbReference>